<proteinExistence type="predicted"/>
<dbReference type="EMBL" id="JBJHQF010000008">
    <property type="protein sequence ID" value="MFK9003970.1"/>
    <property type="molecule type" value="Genomic_DNA"/>
</dbReference>
<comment type="caution">
    <text evidence="1">The sequence shown here is derived from an EMBL/GenBank/DDBJ whole genome shotgun (WGS) entry which is preliminary data.</text>
</comment>
<reference evidence="1 2" key="1">
    <citation type="submission" date="2024-11" db="EMBL/GenBank/DDBJ databases">
        <authorList>
            <person name="Lucas J.A."/>
        </authorList>
    </citation>
    <scope>NUCLEOTIDE SEQUENCE [LARGE SCALE GENOMIC DNA]</scope>
    <source>
        <strain evidence="1 2">Z 7.15</strain>
    </source>
</reference>
<gene>
    <name evidence="1" type="ORF">ACJEBJ_07530</name>
</gene>
<keyword evidence="2" id="KW-1185">Reference proteome</keyword>
<sequence>MAPNAIAAPRNSARVLLEQTPDDNFEGGEPVLASLRDKWRNDEHRPVRVVRSLPFVGYDETTGLYCYPTFGFHQGKELPVNDHGFIDIAGNGIKTSLANFKIDRGRDFDPEWFEDFLSVNGLNGLAILSWWTAIYFVQQIGEQQVSFPFLEFIGQPGAGKPSSPACC</sequence>
<name>A0ABW8QY68_9PSED</name>
<organism evidence="1 2">
    <name type="scientific">Pseudomonas pergaminensis</name>
    <dbReference type="NCBI Taxonomy" id="2853159"/>
    <lineage>
        <taxon>Bacteria</taxon>
        <taxon>Pseudomonadati</taxon>
        <taxon>Pseudomonadota</taxon>
        <taxon>Gammaproteobacteria</taxon>
        <taxon>Pseudomonadales</taxon>
        <taxon>Pseudomonadaceae</taxon>
        <taxon>Pseudomonas</taxon>
    </lineage>
</organism>
<protein>
    <submittedName>
        <fullName evidence="1">Uncharacterized protein</fullName>
    </submittedName>
</protein>
<dbReference type="RefSeq" id="WP_406597037.1">
    <property type="nucleotide sequence ID" value="NZ_JBJHQF010000008.1"/>
</dbReference>
<accession>A0ABW8QY68</accession>
<evidence type="ECO:0000313" key="2">
    <source>
        <dbReference type="Proteomes" id="UP001623008"/>
    </source>
</evidence>
<dbReference type="Proteomes" id="UP001623008">
    <property type="component" value="Unassembled WGS sequence"/>
</dbReference>
<evidence type="ECO:0000313" key="1">
    <source>
        <dbReference type="EMBL" id="MFK9003970.1"/>
    </source>
</evidence>